<sequence>MDTHWHAFSYTGHARPRDAEARDPESATPPIELDKWFRKPRSMMSGTFTDAAAAADWLERELTESPPPDGALPVRTHMRAARDALRRGSDAYVGYYTAHGRFLVRTLLACPRGNLRCPAPPRR</sequence>
<reference evidence="1" key="1">
    <citation type="submission" date="2022-03" db="EMBL/GenBank/DDBJ databases">
        <authorList>
            <person name="Santos J.D.N."/>
            <person name="Kallscheuer N."/>
            <person name="Jogler C."/>
            <person name="Lage O.M."/>
        </authorList>
    </citation>
    <scope>NUCLEOTIDE SEQUENCE</scope>
    <source>
        <strain evidence="1">M600PL45_2</strain>
    </source>
</reference>
<keyword evidence="2" id="KW-1185">Reference proteome</keyword>
<dbReference type="Proteomes" id="UP001166784">
    <property type="component" value="Unassembled WGS sequence"/>
</dbReference>
<gene>
    <name evidence="1" type="ORF">MMA15_25045</name>
</gene>
<accession>A0ABS9T4S0</accession>
<dbReference type="RefSeq" id="WP_241062431.1">
    <property type="nucleotide sequence ID" value="NZ_JAKWJU010000002.1"/>
</dbReference>
<dbReference type="EMBL" id="JAKWJU010000002">
    <property type="protein sequence ID" value="MCH6163544.1"/>
    <property type="molecule type" value="Genomic_DNA"/>
</dbReference>
<organism evidence="1 2">
    <name type="scientific">Streptomyces marispadix</name>
    <dbReference type="NCBI Taxonomy" id="2922868"/>
    <lineage>
        <taxon>Bacteria</taxon>
        <taxon>Bacillati</taxon>
        <taxon>Actinomycetota</taxon>
        <taxon>Actinomycetes</taxon>
        <taxon>Kitasatosporales</taxon>
        <taxon>Streptomycetaceae</taxon>
        <taxon>Streptomyces</taxon>
    </lineage>
</organism>
<name>A0ABS9T4S0_9ACTN</name>
<protein>
    <submittedName>
        <fullName evidence="1">Uncharacterized protein</fullName>
    </submittedName>
</protein>
<proteinExistence type="predicted"/>
<comment type="caution">
    <text evidence="1">The sequence shown here is derived from an EMBL/GenBank/DDBJ whole genome shotgun (WGS) entry which is preliminary data.</text>
</comment>
<evidence type="ECO:0000313" key="2">
    <source>
        <dbReference type="Proteomes" id="UP001166784"/>
    </source>
</evidence>
<evidence type="ECO:0000313" key="1">
    <source>
        <dbReference type="EMBL" id="MCH6163544.1"/>
    </source>
</evidence>
<reference evidence="1" key="2">
    <citation type="journal article" date="2023" name="Int. J. Syst. Evol. Microbiol.">
        <title>Streptomyces marispadix sp. nov., isolated from marine beach sediment of the Northern Coast of Portugal.</title>
        <authorList>
            <person name="dos Santos J.D.N."/>
            <person name="Vitorino I.R."/>
            <person name="Kallscheuer N."/>
            <person name="Srivastava A."/>
            <person name="Krautwurst S."/>
            <person name="Marz M."/>
            <person name="Jogler C."/>
            <person name="Lobo Da Cunha A."/>
            <person name="Catita J."/>
            <person name="Goncalves H."/>
            <person name="Gonzalez I."/>
            <person name="Reyes F."/>
            <person name="Lage O.M."/>
        </authorList>
    </citation>
    <scope>NUCLEOTIDE SEQUENCE</scope>
    <source>
        <strain evidence="1">M600PL45_2</strain>
    </source>
</reference>